<dbReference type="PANTHER" id="PTHR43767">
    <property type="entry name" value="LONG-CHAIN-FATTY-ACID--COA LIGASE"/>
    <property type="match status" value="1"/>
</dbReference>
<sequence length="149" mass="15813">MLLSLDFLNDMAQRHGDEIALEDASTQVSYTELATAVNALAVALQVKDPSPGSRVGLCAANSMEYVVSLLAILAAGKVLVPMNCHGTSEQMHQILMEAHPSAIIVDELGNALIKSEDELKIPFSQFPGLVYTYRGRKPDLASAAAGSGE</sequence>
<organism evidence="2 3">
    <name type="scientific">Pollutimonas bauzanensis</name>
    <dbReference type="NCBI Taxonomy" id="658167"/>
    <lineage>
        <taxon>Bacteria</taxon>
        <taxon>Pseudomonadati</taxon>
        <taxon>Pseudomonadota</taxon>
        <taxon>Betaproteobacteria</taxon>
        <taxon>Burkholderiales</taxon>
        <taxon>Alcaligenaceae</taxon>
        <taxon>Pollutimonas</taxon>
    </lineage>
</organism>
<gene>
    <name evidence="2" type="ORF">SAMN04488135_11058</name>
</gene>
<evidence type="ECO:0000313" key="3">
    <source>
        <dbReference type="Proteomes" id="UP000184226"/>
    </source>
</evidence>
<dbReference type="AlphaFoldDB" id="A0A1M5YQL1"/>
<evidence type="ECO:0000259" key="1">
    <source>
        <dbReference type="Pfam" id="PF00501"/>
    </source>
</evidence>
<dbReference type="STRING" id="658167.SAMN04488135_11058"/>
<reference evidence="2 3" key="1">
    <citation type="submission" date="2016-11" db="EMBL/GenBank/DDBJ databases">
        <authorList>
            <person name="Jaros S."/>
            <person name="Januszkiewicz K."/>
            <person name="Wedrychowicz H."/>
        </authorList>
    </citation>
    <scope>NUCLEOTIDE SEQUENCE [LARGE SCALE GENOMIC DNA]</scope>
    <source>
        <strain evidence="2 3">CGMCC 1.10190</strain>
    </source>
</reference>
<accession>A0A1M5YQL1</accession>
<feature type="domain" description="AMP-dependent synthetase/ligase" evidence="1">
    <location>
        <begin position="11"/>
        <end position="109"/>
    </location>
</feature>
<keyword evidence="3" id="KW-1185">Reference proteome</keyword>
<evidence type="ECO:0000313" key="2">
    <source>
        <dbReference type="EMBL" id="SHI14154.1"/>
    </source>
</evidence>
<dbReference type="RefSeq" id="WP_073105299.1">
    <property type="nucleotide sequence ID" value="NZ_FQXE01000010.1"/>
</dbReference>
<dbReference type="PANTHER" id="PTHR43767:SF1">
    <property type="entry name" value="NONRIBOSOMAL PEPTIDE SYNTHASE PES1 (EUROFUNG)-RELATED"/>
    <property type="match status" value="1"/>
</dbReference>
<dbReference type="Pfam" id="PF00501">
    <property type="entry name" value="AMP-binding"/>
    <property type="match status" value="1"/>
</dbReference>
<dbReference type="InterPro" id="IPR000873">
    <property type="entry name" value="AMP-dep_synth/lig_dom"/>
</dbReference>
<dbReference type="Proteomes" id="UP000184226">
    <property type="component" value="Unassembled WGS sequence"/>
</dbReference>
<proteinExistence type="predicted"/>
<dbReference type="InterPro" id="IPR050237">
    <property type="entry name" value="ATP-dep_AMP-bd_enzyme"/>
</dbReference>
<name>A0A1M5YQL1_9BURK</name>
<dbReference type="Gene3D" id="3.40.50.12780">
    <property type="entry name" value="N-terminal domain of ligase-like"/>
    <property type="match status" value="1"/>
</dbReference>
<dbReference type="SUPFAM" id="SSF56801">
    <property type="entry name" value="Acetyl-CoA synthetase-like"/>
    <property type="match status" value="1"/>
</dbReference>
<protein>
    <submittedName>
        <fullName evidence="2">AMP-binding enzyme</fullName>
    </submittedName>
</protein>
<dbReference type="InterPro" id="IPR042099">
    <property type="entry name" value="ANL_N_sf"/>
</dbReference>
<dbReference type="EMBL" id="FQXE01000010">
    <property type="protein sequence ID" value="SHI14154.1"/>
    <property type="molecule type" value="Genomic_DNA"/>
</dbReference>